<dbReference type="eggNOG" id="COG1807">
    <property type="taxonomic scope" value="Bacteria"/>
</dbReference>
<feature type="transmembrane region" description="Helical" evidence="2">
    <location>
        <begin position="205"/>
        <end position="226"/>
    </location>
</feature>
<dbReference type="GO" id="GO:0016740">
    <property type="term" value="F:transferase activity"/>
    <property type="evidence" value="ECO:0007669"/>
    <property type="project" value="UniProtKB-KW"/>
</dbReference>
<evidence type="ECO:0000313" key="3">
    <source>
        <dbReference type="EMBL" id="KFJ05028.1"/>
    </source>
</evidence>
<dbReference type="OrthoDB" id="2062742at2"/>
<dbReference type="EMBL" id="JGZR01000002">
    <property type="protein sequence ID" value="KFJ05028.1"/>
    <property type="molecule type" value="Genomic_DNA"/>
</dbReference>
<feature type="transmembrane region" description="Helical" evidence="2">
    <location>
        <begin position="333"/>
        <end position="355"/>
    </location>
</feature>
<comment type="caution">
    <text evidence="3">The sequence shown here is derived from an EMBL/GenBank/DDBJ whole genome shotgun (WGS) entry which is preliminary data.</text>
</comment>
<evidence type="ECO:0000256" key="1">
    <source>
        <dbReference type="SAM" id="MobiDB-lite"/>
    </source>
</evidence>
<organism evidence="3 4">
    <name type="scientific">Bifidobacterium subtile</name>
    <dbReference type="NCBI Taxonomy" id="77635"/>
    <lineage>
        <taxon>Bacteria</taxon>
        <taxon>Bacillati</taxon>
        <taxon>Actinomycetota</taxon>
        <taxon>Actinomycetes</taxon>
        <taxon>Bifidobacteriales</taxon>
        <taxon>Bifidobacteriaceae</taxon>
        <taxon>Bifidobacterium</taxon>
    </lineage>
</organism>
<keyword evidence="2" id="KW-0812">Transmembrane</keyword>
<accession>A0A087EB77</accession>
<evidence type="ECO:0000313" key="4">
    <source>
        <dbReference type="Proteomes" id="UP000029055"/>
    </source>
</evidence>
<feature type="transmembrane region" description="Helical" evidence="2">
    <location>
        <begin position="606"/>
        <end position="626"/>
    </location>
</feature>
<name>A0A087EB77_9BIFI</name>
<proteinExistence type="predicted"/>
<dbReference type="RefSeq" id="WP_081672732.1">
    <property type="nucleotide sequence ID" value="NZ_CP062939.1"/>
</dbReference>
<feature type="transmembrane region" description="Helical" evidence="2">
    <location>
        <begin position="713"/>
        <end position="732"/>
    </location>
</feature>
<feature type="transmembrane region" description="Helical" evidence="2">
    <location>
        <begin position="577"/>
        <end position="594"/>
    </location>
</feature>
<dbReference type="AlphaFoldDB" id="A0A087EB77"/>
<feature type="transmembrane region" description="Helical" evidence="2">
    <location>
        <begin position="395"/>
        <end position="414"/>
    </location>
</feature>
<feature type="transmembrane region" description="Helical" evidence="2">
    <location>
        <begin position="169"/>
        <end position="185"/>
    </location>
</feature>
<feature type="transmembrane region" description="Helical" evidence="2">
    <location>
        <begin position="486"/>
        <end position="508"/>
    </location>
</feature>
<dbReference type="STRING" id="77635.BISU_1557"/>
<reference evidence="3 4" key="1">
    <citation type="submission" date="2014-03" db="EMBL/GenBank/DDBJ databases">
        <title>Genomics of Bifidobacteria.</title>
        <authorList>
            <person name="Ventura M."/>
            <person name="Milani C."/>
            <person name="Lugli G.A."/>
        </authorList>
    </citation>
    <scope>NUCLEOTIDE SEQUENCE [LARGE SCALE GENOMIC DNA]</scope>
    <source>
        <strain evidence="3 4">LMG 11597</strain>
    </source>
</reference>
<sequence length="755" mass="81697">MRPLRKHRRTLLRALLAAALTLVMECVVFNLPFWTTLAASTDSDGASNAMGPGVVRTADGLLKVVDPTQAYLEFEADGSSSFARLDPLPMPHGPRAKDAPGTLSTVRVRLDSDGNAGRSQSVDLRAPRSLYLHADAGATIRLWLQEPAGSLIAIRAARANVRVPFRFDWLRVAVMASIMLIIAALRPRSALWRITLDPASARQRLAFAVPLLLMVALAAAGIIGQLRTAAPLAFHVPGEYTYDFDQYGHMADALLHGRTWLDLPVPEQLAAAANPYDTATREQLLARGVSPIYWDYAFHQGHWFSYFGVLPAIALFAPYRMISALWTPGGEMLPASAAVLLLVTGFVVVGSLLIVRLVRRLAPHASLGATSMALLLFLIGSNVAYLGLRRNFYSVPFAASLLLSALGLWFWIAASGPRHDGRGMWRIGDAPAISLPHLAAGSLCIAANVGCRPTFALVALLGFPLFLRQIAAVLRAARPGATPAIGALRAACAVLVPALCMVVPIGAYNAARFGSPFDFGDSYQLTVTDMTRYAPSSSNILTIAGYYLALPLRVTSGFPFLALSPTPLAQWAYTEPLVGGLFVLCPALLLAWALPFLRRRLRASGLWGTMMVCLSLAMALILVDAARGGLGWRYMTDSGWLFSLGAIAVMLVMLRETDSPPSAERELSTGPDTRSSGLRRLASRHESWRGGERRGSHGTGSCRLFSALWFMRIMMLALMLASLVTTVLSFFVPGRDDALIHTAPALYYGVRSWFM</sequence>
<keyword evidence="2" id="KW-1133">Transmembrane helix</keyword>
<keyword evidence="2" id="KW-0472">Membrane</keyword>
<evidence type="ECO:0000256" key="2">
    <source>
        <dbReference type="SAM" id="Phobius"/>
    </source>
</evidence>
<dbReference type="Proteomes" id="UP000029055">
    <property type="component" value="Unassembled WGS sequence"/>
</dbReference>
<feature type="transmembrane region" description="Helical" evidence="2">
    <location>
        <begin position="638"/>
        <end position="655"/>
    </location>
</feature>
<feature type="transmembrane region" description="Helical" evidence="2">
    <location>
        <begin position="455"/>
        <end position="474"/>
    </location>
</feature>
<feature type="region of interest" description="Disordered" evidence="1">
    <location>
        <begin position="83"/>
        <end position="102"/>
    </location>
</feature>
<keyword evidence="4" id="KW-1185">Reference proteome</keyword>
<feature type="transmembrane region" description="Helical" evidence="2">
    <location>
        <begin position="303"/>
        <end position="321"/>
    </location>
</feature>
<gene>
    <name evidence="3" type="ORF">BISU_1557</name>
</gene>
<keyword evidence="3" id="KW-0808">Transferase</keyword>
<feature type="transmembrane region" description="Helical" evidence="2">
    <location>
        <begin position="367"/>
        <end position="388"/>
    </location>
</feature>
<feature type="region of interest" description="Disordered" evidence="1">
    <location>
        <begin position="660"/>
        <end position="698"/>
    </location>
</feature>
<feature type="compositionally biased region" description="Basic and acidic residues" evidence="1">
    <location>
        <begin position="683"/>
        <end position="695"/>
    </location>
</feature>
<protein>
    <submittedName>
        <fullName evidence="3">Glycosyltransferase</fullName>
    </submittedName>
</protein>